<organism evidence="13 14">
    <name type="scientific">Actinomadura rubrisoli</name>
    <dbReference type="NCBI Taxonomy" id="2530368"/>
    <lineage>
        <taxon>Bacteria</taxon>
        <taxon>Bacillati</taxon>
        <taxon>Actinomycetota</taxon>
        <taxon>Actinomycetes</taxon>
        <taxon>Streptosporangiales</taxon>
        <taxon>Thermomonosporaceae</taxon>
        <taxon>Actinomadura</taxon>
    </lineage>
</organism>
<comment type="subcellular location">
    <subcellularLocation>
        <location evidence="1">Cell inner membrane</location>
        <topology evidence="1">Multi-pass membrane protein</topology>
    </subcellularLocation>
</comment>
<keyword evidence="9 11" id="KW-0472">Membrane</keyword>
<dbReference type="SUPFAM" id="SSF90123">
    <property type="entry name" value="ABC transporter transmembrane region"/>
    <property type="match status" value="1"/>
</dbReference>
<keyword evidence="7 13" id="KW-0067">ATP-binding</keyword>
<dbReference type="GO" id="GO:0015421">
    <property type="term" value="F:ABC-type oligopeptide transporter activity"/>
    <property type="evidence" value="ECO:0007669"/>
    <property type="project" value="TreeGrafter"/>
</dbReference>
<dbReference type="InterPro" id="IPR027417">
    <property type="entry name" value="P-loop_NTPase"/>
</dbReference>
<protein>
    <submittedName>
        <fullName evidence="13">ATP-binding cassette domain-containing protein</fullName>
    </submittedName>
</protein>
<dbReference type="AlphaFoldDB" id="A0A4R5CE38"/>
<dbReference type="FunFam" id="3.40.50.300:FF:000221">
    <property type="entry name" value="Multidrug ABC transporter ATP-binding protein"/>
    <property type="match status" value="1"/>
</dbReference>
<evidence type="ECO:0000313" key="13">
    <source>
        <dbReference type="EMBL" id="TDD95434.1"/>
    </source>
</evidence>
<evidence type="ECO:0000256" key="11">
    <source>
        <dbReference type="SAM" id="Phobius"/>
    </source>
</evidence>
<feature type="transmembrane region" description="Helical" evidence="11">
    <location>
        <begin position="53"/>
        <end position="74"/>
    </location>
</feature>
<reference evidence="13 14" key="1">
    <citation type="submission" date="2019-03" db="EMBL/GenBank/DDBJ databases">
        <title>Draft genome sequences of novel Actinobacteria.</title>
        <authorList>
            <person name="Sahin N."/>
            <person name="Ay H."/>
            <person name="Saygin H."/>
        </authorList>
    </citation>
    <scope>NUCLEOTIDE SEQUENCE [LARGE SCALE GENOMIC DNA]</scope>
    <source>
        <strain evidence="13 14">H3C3</strain>
    </source>
</reference>
<accession>A0A4R5CE38</accession>
<keyword evidence="4" id="KW-0997">Cell inner membrane</keyword>
<evidence type="ECO:0000256" key="2">
    <source>
        <dbReference type="ARBA" id="ARBA00022448"/>
    </source>
</evidence>
<evidence type="ECO:0000256" key="10">
    <source>
        <dbReference type="ARBA" id="ARBA00023455"/>
    </source>
</evidence>
<dbReference type="InterPro" id="IPR017871">
    <property type="entry name" value="ABC_transporter-like_CS"/>
</dbReference>
<dbReference type="OrthoDB" id="9806127at2"/>
<dbReference type="Pfam" id="PF00005">
    <property type="entry name" value="ABC_tran"/>
    <property type="match status" value="1"/>
</dbReference>
<evidence type="ECO:0000256" key="1">
    <source>
        <dbReference type="ARBA" id="ARBA00004429"/>
    </source>
</evidence>
<dbReference type="EMBL" id="SMKU01000011">
    <property type="protein sequence ID" value="TDD95434.1"/>
    <property type="molecule type" value="Genomic_DNA"/>
</dbReference>
<gene>
    <name evidence="13" type="ORF">E1298_04805</name>
</gene>
<dbReference type="GO" id="GO:0016887">
    <property type="term" value="F:ATP hydrolysis activity"/>
    <property type="evidence" value="ECO:0007669"/>
    <property type="project" value="InterPro"/>
</dbReference>
<dbReference type="InterPro" id="IPR039421">
    <property type="entry name" value="Type_1_exporter"/>
</dbReference>
<dbReference type="InterPro" id="IPR036640">
    <property type="entry name" value="ABC1_TM_sf"/>
</dbReference>
<name>A0A4R5CE38_9ACTN</name>
<dbReference type="PROSITE" id="PS00211">
    <property type="entry name" value="ABC_TRANSPORTER_1"/>
    <property type="match status" value="1"/>
</dbReference>
<keyword evidence="2" id="KW-0813">Transport</keyword>
<dbReference type="Proteomes" id="UP000294513">
    <property type="component" value="Unassembled WGS sequence"/>
</dbReference>
<sequence length="298" mass="31814">MTRRTRAVHRHGAAYARRSGLEQTATDLLLSLGVVLVPLVASRQVASGALDPVWLPALIVLGVASLGPIATVSATARALGDVRAAATRVLTIINSSGAGKTTCANLLLRFWDPASGRVRVGGHDLRDLPLATPRSTVTLVPQDVYLFNTTIRDNIRLVRPEATDEEVEAAARQAVAHDFITALPQGYDTVCGERGAQLSGGQRQRVAIACALINDAPIIVMDEAVSSLDAENERAVQRAVAAVRARHTMITIAHRLSTIRAADRVVFLDEGMVADSGTHDELLSRNTGYRRLLATQAV</sequence>
<dbReference type="PROSITE" id="PS50893">
    <property type="entry name" value="ABC_TRANSPORTER_2"/>
    <property type="match status" value="1"/>
</dbReference>
<dbReference type="InterPro" id="IPR003593">
    <property type="entry name" value="AAA+_ATPase"/>
</dbReference>
<dbReference type="GO" id="GO:0005524">
    <property type="term" value="F:ATP binding"/>
    <property type="evidence" value="ECO:0007669"/>
    <property type="project" value="UniProtKB-KW"/>
</dbReference>
<evidence type="ECO:0000256" key="5">
    <source>
        <dbReference type="ARBA" id="ARBA00022692"/>
    </source>
</evidence>
<keyword evidence="3" id="KW-1003">Cell membrane</keyword>
<feature type="transmembrane region" description="Helical" evidence="11">
    <location>
        <begin position="21"/>
        <end position="41"/>
    </location>
</feature>
<evidence type="ECO:0000256" key="9">
    <source>
        <dbReference type="ARBA" id="ARBA00023136"/>
    </source>
</evidence>
<dbReference type="InterPro" id="IPR003439">
    <property type="entry name" value="ABC_transporter-like_ATP-bd"/>
</dbReference>
<dbReference type="PANTHER" id="PTHR43394">
    <property type="entry name" value="ATP-DEPENDENT PERMEASE MDL1, MITOCHONDRIAL"/>
    <property type="match status" value="1"/>
</dbReference>
<evidence type="ECO:0000256" key="4">
    <source>
        <dbReference type="ARBA" id="ARBA00022519"/>
    </source>
</evidence>
<feature type="domain" description="ABC transporter" evidence="12">
    <location>
        <begin position="61"/>
        <end position="295"/>
    </location>
</feature>
<keyword evidence="14" id="KW-1185">Reference proteome</keyword>
<dbReference type="SMART" id="SM00382">
    <property type="entry name" value="AAA"/>
    <property type="match status" value="1"/>
</dbReference>
<evidence type="ECO:0000256" key="8">
    <source>
        <dbReference type="ARBA" id="ARBA00022989"/>
    </source>
</evidence>
<dbReference type="Gene3D" id="3.40.50.300">
    <property type="entry name" value="P-loop containing nucleotide triphosphate hydrolases"/>
    <property type="match status" value="1"/>
</dbReference>
<evidence type="ECO:0000313" key="14">
    <source>
        <dbReference type="Proteomes" id="UP000294513"/>
    </source>
</evidence>
<evidence type="ECO:0000256" key="6">
    <source>
        <dbReference type="ARBA" id="ARBA00022741"/>
    </source>
</evidence>
<proteinExistence type="inferred from homology"/>
<dbReference type="GO" id="GO:0005886">
    <property type="term" value="C:plasma membrane"/>
    <property type="evidence" value="ECO:0007669"/>
    <property type="project" value="UniProtKB-SubCell"/>
</dbReference>
<evidence type="ECO:0000256" key="7">
    <source>
        <dbReference type="ARBA" id="ARBA00022840"/>
    </source>
</evidence>
<keyword evidence="5 11" id="KW-0812">Transmembrane</keyword>
<comment type="caution">
    <text evidence="13">The sequence shown here is derived from an EMBL/GenBank/DDBJ whole genome shotgun (WGS) entry which is preliminary data.</text>
</comment>
<evidence type="ECO:0000256" key="3">
    <source>
        <dbReference type="ARBA" id="ARBA00022475"/>
    </source>
</evidence>
<keyword evidence="8 11" id="KW-1133">Transmembrane helix</keyword>
<evidence type="ECO:0000259" key="12">
    <source>
        <dbReference type="PROSITE" id="PS50893"/>
    </source>
</evidence>
<keyword evidence="6" id="KW-0547">Nucleotide-binding</keyword>
<comment type="similarity">
    <text evidence="10">Belongs to the ABC transporter superfamily. Siderophore-Fe(3+) uptake transporter (SIUT) (TC 3.A.1.21) family.</text>
</comment>
<dbReference type="PANTHER" id="PTHR43394:SF1">
    <property type="entry name" value="ATP-BINDING CASSETTE SUB-FAMILY B MEMBER 10, MITOCHONDRIAL"/>
    <property type="match status" value="1"/>
</dbReference>
<dbReference type="SUPFAM" id="SSF52540">
    <property type="entry name" value="P-loop containing nucleoside triphosphate hydrolases"/>
    <property type="match status" value="1"/>
</dbReference>